<dbReference type="PANTHER" id="PTHR36115:SF6">
    <property type="entry name" value="PROLINE-RICH ANTIGEN HOMOLOG"/>
    <property type="match status" value="1"/>
</dbReference>
<evidence type="ECO:0000256" key="1">
    <source>
        <dbReference type="ARBA" id="ARBA00004651"/>
    </source>
</evidence>
<dbReference type="GO" id="GO:0005886">
    <property type="term" value="C:plasma membrane"/>
    <property type="evidence" value="ECO:0007669"/>
    <property type="project" value="UniProtKB-SubCell"/>
</dbReference>
<evidence type="ECO:0000256" key="2">
    <source>
        <dbReference type="ARBA" id="ARBA00022475"/>
    </source>
</evidence>
<dbReference type="InterPro" id="IPR010432">
    <property type="entry name" value="RDD"/>
</dbReference>
<dbReference type="InterPro" id="IPR051791">
    <property type="entry name" value="Pra-immunoreactive"/>
</dbReference>
<dbReference type="PANTHER" id="PTHR36115">
    <property type="entry name" value="PROLINE-RICH ANTIGEN HOMOLOG-RELATED"/>
    <property type="match status" value="1"/>
</dbReference>
<comment type="subcellular location">
    <subcellularLocation>
        <location evidence="1">Cell membrane</location>
        <topology evidence="1">Multi-pass membrane protein</topology>
    </subcellularLocation>
</comment>
<sequence>MNAWGTTQVCLLGAAVLVLVASRMMGPAASEHPVVASSTGVTWRRPIALLVDYAFIAVILLYGLPLVLFLVGLDSSFSSSISLDFGLLQGFTLSPFRVAADRVIVLPVVFLYFWGQHSRWGQTPGKRLSRIHLVAARSGGLPPAGWTALRTLIFPMSLFVPVVGPLVLVVTGLWTLFDPGARTLHDRWAKTEVARTMSDVRSGI</sequence>
<proteinExistence type="predicted"/>
<dbReference type="Pfam" id="PF06271">
    <property type="entry name" value="RDD"/>
    <property type="match status" value="1"/>
</dbReference>
<keyword evidence="2" id="KW-1003">Cell membrane</keyword>
<evidence type="ECO:0000256" key="4">
    <source>
        <dbReference type="ARBA" id="ARBA00022989"/>
    </source>
</evidence>
<evidence type="ECO:0000313" key="9">
    <source>
        <dbReference type="Proteomes" id="UP000542210"/>
    </source>
</evidence>
<keyword evidence="4 6" id="KW-1133">Transmembrane helix</keyword>
<reference evidence="8 9" key="1">
    <citation type="submission" date="2020-08" db="EMBL/GenBank/DDBJ databases">
        <title>Sequencing the genomes of 1000 actinobacteria strains.</title>
        <authorList>
            <person name="Klenk H.-P."/>
        </authorList>
    </citation>
    <scope>NUCLEOTIDE SEQUENCE [LARGE SCALE GENOMIC DNA]</scope>
    <source>
        <strain evidence="8 9">DSM 45784</strain>
    </source>
</reference>
<evidence type="ECO:0000259" key="7">
    <source>
        <dbReference type="Pfam" id="PF06271"/>
    </source>
</evidence>
<evidence type="ECO:0000256" key="5">
    <source>
        <dbReference type="ARBA" id="ARBA00023136"/>
    </source>
</evidence>
<organism evidence="8 9">
    <name type="scientific">Sphaerisporangium siamense</name>
    <dbReference type="NCBI Taxonomy" id="795645"/>
    <lineage>
        <taxon>Bacteria</taxon>
        <taxon>Bacillati</taxon>
        <taxon>Actinomycetota</taxon>
        <taxon>Actinomycetes</taxon>
        <taxon>Streptosporangiales</taxon>
        <taxon>Streptosporangiaceae</taxon>
        <taxon>Sphaerisporangium</taxon>
    </lineage>
</organism>
<keyword evidence="9" id="KW-1185">Reference proteome</keyword>
<gene>
    <name evidence="8" type="ORF">BJ982_001506</name>
</gene>
<keyword evidence="3 6" id="KW-0812">Transmembrane</keyword>
<dbReference type="AlphaFoldDB" id="A0A7W7D453"/>
<dbReference type="EMBL" id="JACHND010000001">
    <property type="protein sequence ID" value="MBB4699962.1"/>
    <property type="molecule type" value="Genomic_DNA"/>
</dbReference>
<dbReference type="RefSeq" id="WP_184877794.1">
    <property type="nucleotide sequence ID" value="NZ_BOOV01000010.1"/>
</dbReference>
<evidence type="ECO:0000256" key="6">
    <source>
        <dbReference type="SAM" id="Phobius"/>
    </source>
</evidence>
<comment type="caution">
    <text evidence="8">The sequence shown here is derived from an EMBL/GenBank/DDBJ whole genome shotgun (WGS) entry which is preliminary data.</text>
</comment>
<name>A0A7W7D453_9ACTN</name>
<accession>A0A7W7D453</accession>
<protein>
    <submittedName>
        <fullName evidence="8">Putative RDD family membrane protein YckC</fullName>
    </submittedName>
</protein>
<dbReference type="Proteomes" id="UP000542210">
    <property type="component" value="Unassembled WGS sequence"/>
</dbReference>
<feature type="domain" description="RDD" evidence="7">
    <location>
        <begin position="42"/>
        <end position="190"/>
    </location>
</feature>
<evidence type="ECO:0000256" key="3">
    <source>
        <dbReference type="ARBA" id="ARBA00022692"/>
    </source>
</evidence>
<feature type="transmembrane region" description="Helical" evidence="6">
    <location>
        <begin position="54"/>
        <end position="73"/>
    </location>
</feature>
<evidence type="ECO:0000313" key="8">
    <source>
        <dbReference type="EMBL" id="MBB4699962.1"/>
    </source>
</evidence>
<keyword evidence="5 6" id="KW-0472">Membrane</keyword>
<feature type="transmembrane region" description="Helical" evidence="6">
    <location>
        <begin position="152"/>
        <end position="177"/>
    </location>
</feature>